<accession>A0A1T5DCZ2</accession>
<proteinExistence type="predicted"/>
<name>A0A1T5DCZ2_9BACT</name>
<keyword evidence="3" id="KW-1185">Reference proteome</keyword>
<evidence type="ECO:0000313" key="3">
    <source>
        <dbReference type="Proteomes" id="UP000190897"/>
    </source>
</evidence>
<reference evidence="3" key="1">
    <citation type="submission" date="2017-02" db="EMBL/GenBank/DDBJ databases">
        <authorList>
            <person name="Varghese N."/>
            <person name="Submissions S."/>
        </authorList>
    </citation>
    <scope>NUCLEOTIDE SEQUENCE [LARGE SCALE GENOMIC DNA]</scope>
    <source>
        <strain evidence="3">DSM 22270</strain>
    </source>
</reference>
<evidence type="ECO:0000313" key="2">
    <source>
        <dbReference type="EMBL" id="SKB69393.1"/>
    </source>
</evidence>
<dbReference type="EMBL" id="FUZA01000002">
    <property type="protein sequence ID" value="SKB69393.1"/>
    <property type="molecule type" value="Genomic_DNA"/>
</dbReference>
<protein>
    <submittedName>
        <fullName evidence="2">Uncharacterized protein</fullName>
    </submittedName>
</protein>
<organism evidence="2 3">
    <name type="scientific">Dyadobacter psychrophilus</name>
    <dbReference type="NCBI Taxonomy" id="651661"/>
    <lineage>
        <taxon>Bacteria</taxon>
        <taxon>Pseudomonadati</taxon>
        <taxon>Bacteroidota</taxon>
        <taxon>Cytophagia</taxon>
        <taxon>Cytophagales</taxon>
        <taxon>Spirosomataceae</taxon>
        <taxon>Dyadobacter</taxon>
    </lineage>
</organism>
<evidence type="ECO:0000256" key="1">
    <source>
        <dbReference type="SAM" id="MobiDB-lite"/>
    </source>
</evidence>
<gene>
    <name evidence="2" type="ORF">SAMN05660293_01524</name>
</gene>
<dbReference type="Proteomes" id="UP000190897">
    <property type="component" value="Unassembled WGS sequence"/>
</dbReference>
<dbReference type="RefSeq" id="WP_082214104.1">
    <property type="nucleotide sequence ID" value="NZ_FUZA01000002.1"/>
</dbReference>
<sequence length="119" mass="13760">MDNEILIRLFEKKDRKRRKILYSLYQDYFEPGLSSVFIAETINGDLGTPGLVTVSDIKYCRFYFHGKMKNAVKIRSPMVMPSKREEKAKASDSRSGVQWSDPDELSTSQNQIIKSKFSK</sequence>
<dbReference type="OrthoDB" id="958534at2"/>
<dbReference type="STRING" id="651661.SAMN05660293_01524"/>
<feature type="region of interest" description="Disordered" evidence="1">
    <location>
        <begin position="79"/>
        <end position="119"/>
    </location>
</feature>
<dbReference type="AlphaFoldDB" id="A0A1T5DCZ2"/>
<feature type="compositionally biased region" description="Basic and acidic residues" evidence="1">
    <location>
        <begin position="82"/>
        <end position="92"/>
    </location>
</feature>